<name>A0A564W7W6_9FIRM</name>
<feature type="transmembrane region" description="Helical" evidence="6">
    <location>
        <begin position="203"/>
        <end position="227"/>
    </location>
</feature>
<comment type="subcellular location">
    <subcellularLocation>
        <location evidence="1">Cell membrane</location>
        <topology evidence="1">Multi-pass membrane protein</topology>
    </subcellularLocation>
</comment>
<feature type="transmembrane region" description="Helical" evidence="6">
    <location>
        <begin position="417"/>
        <end position="436"/>
    </location>
</feature>
<dbReference type="CDD" id="cd13128">
    <property type="entry name" value="MATE_Wzx_like"/>
    <property type="match status" value="1"/>
</dbReference>
<feature type="transmembrane region" description="Helical" evidence="6">
    <location>
        <begin position="88"/>
        <end position="109"/>
    </location>
</feature>
<gene>
    <name evidence="7" type="primary">rfbX</name>
    <name evidence="7" type="ORF">RSSSTS7063_01289</name>
</gene>
<keyword evidence="4 6" id="KW-1133">Transmembrane helix</keyword>
<dbReference type="Proteomes" id="UP000408482">
    <property type="component" value="Unassembled WGS sequence"/>
</dbReference>
<dbReference type="EMBL" id="CABHNW010000167">
    <property type="protein sequence ID" value="VUX40678.1"/>
    <property type="molecule type" value="Genomic_DNA"/>
</dbReference>
<feature type="transmembrane region" description="Helical" evidence="6">
    <location>
        <begin position="442"/>
        <end position="464"/>
    </location>
</feature>
<dbReference type="PANTHER" id="PTHR30250">
    <property type="entry name" value="PST FAMILY PREDICTED COLANIC ACID TRANSPORTER"/>
    <property type="match status" value="1"/>
</dbReference>
<dbReference type="AlphaFoldDB" id="A0A564W7W6"/>
<proteinExistence type="predicted"/>
<evidence type="ECO:0000256" key="5">
    <source>
        <dbReference type="ARBA" id="ARBA00023136"/>
    </source>
</evidence>
<dbReference type="Pfam" id="PF01943">
    <property type="entry name" value="Polysacc_synt"/>
    <property type="match status" value="1"/>
</dbReference>
<keyword evidence="2" id="KW-1003">Cell membrane</keyword>
<evidence type="ECO:0000256" key="4">
    <source>
        <dbReference type="ARBA" id="ARBA00022989"/>
    </source>
</evidence>
<sequence length="480" mass="53615">MKNQRSIGVNAGLNMIRTACQVIFPLITFPYVSRVLHVENIGIYNFCQSVISYFSLLAGLGISTYAIREGARYRDDEEKMSLFASEVFSINFISTVLSYLILGACILLIPRFGQYSKIMAALSISIIFTLVGSEWIFQIYEDYKYITIRGILFQCISLILMFAFVKNSSDLFAYVWITIISISGANILNAISRRKYCKIRLVINAKVLTHLSPILVLFATTVATTIYTNADTTMLGFLSGNKSVGLYSVSTKIYTIVKQMLAAIIIVSIPRLSAYLGEKKIDDFNKTANQILNALVVIVVPAMVGMVALSRNIVFIIAGQEYVDANISLKILSVALFFSIFSWFYTSCILIPYRSENKVLMATIVAALVNIGLNFILIPTFHQNAAAFTTVIAELLSMVITWWYGRKYFKVSFLKKDIGSVAIGCMAIWIICSMTEKYISSVLISTFFSVIASVVAYMLVLLIMKNQAVKLVLEILHVKK</sequence>
<protein>
    <submittedName>
        <fullName evidence="7">O-antigen transporter</fullName>
    </submittedName>
</protein>
<evidence type="ECO:0000256" key="6">
    <source>
        <dbReference type="SAM" id="Phobius"/>
    </source>
</evidence>
<reference evidence="7 8" key="1">
    <citation type="submission" date="2019-07" db="EMBL/GenBank/DDBJ databases">
        <authorList>
            <person name="Hibberd C M."/>
            <person name="Gehrig L. J."/>
            <person name="Chang H.-W."/>
            <person name="Venkatesh S."/>
        </authorList>
    </citation>
    <scope>NUCLEOTIDE SEQUENCE [LARGE SCALE GENOMIC DNA]</scope>
    <source>
        <strain evidence="7">Blautia_luti_SSTS_Bg7063</strain>
    </source>
</reference>
<feature type="transmembrane region" description="Helical" evidence="6">
    <location>
        <begin position="385"/>
        <end position="405"/>
    </location>
</feature>
<organism evidence="7 8">
    <name type="scientific">Blautia luti</name>
    <dbReference type="NCBI Taxonomy" id="89014"/>
    <lineage>
        <taxon>Bacteria</taxon>
        <taxon>Bacillati</taxon>
        <taxon>Bacillota</taxon>
        <taxon>Clostridia</taxon>
        <taxon>Lachnospirales</taxon>
        <taxon>Lachnospiraceae</taxon>
        <taxon>Blautia</taxon>
    </lineage>
</organism>
<feature type="transmembrane region" description="Helical" evidence="6">
    <location>
        <begin position="115"/>
        <end position="137"/>
    </location>
</feature>
<feature type="transmembrane region" description="Helical" evidence="6">
    <location>
        <begin position="331"/>
        <end position="352"/>
    </location>
</feature>
<feature type="transmembrane region" description="Helical" evidence="6">
    <location>
        <begin position="12"/>
        <end position="31"/>
    </location>
</feature>
<dbReference type="PANTHER" id="PTHR30250:SF11">
    <property type="entry name" value="O-ANTIGEN TRANSPORTER-RELATED"/>
    <property type="match status" value="1"/>
</dbReference>
<dbReference type="GO" id="GO:0005886">
    <property type="term" value="C:plasma membrane"/>
    <property type="evidence" value="ECO:0007669"/>
    <property type="project" value="UniProtKB-SubCell"/>
</dbReference>
<dbReference type="InterPro" id="IPR002797">
    <property type="entry name" value="Polysacc_synth"/>
</dbReference>
<evidence type="ECO:0000256" key="3">
    <source>
        <dbReference type="ARBA" id="ARBA00022692"/>
    </source>
</evidence>
<accession>A0A564W7W6</accession>
<keyword evidence="3 6" id="KW-0812">Transmembrane</keyword>
<keyword evidence="8" id="KW-1185">Reference proteome</keyword>
<keyword evidence="5 6" id="KW-0472">Membrane</keyword>
<feature type="transmembrane region" description="Helical" evidence="6">
    <location>
        <begin position="146"/>
        <end position="165"/>
    </location>
</feature>
<feature type="transmembrane region" description="Helical" evidence="6">
    <location>
        <begin position="43"/>
        <end position="67"/>
    </location>
</feature>
<evidence type="ECO:0000256" key="1">
    <source>
        <dbReference type="ARBA" id="ARBA00004651"/>
    </source>
</evidence>
<dbReference type="RefSeq" id="WP_144095467.1">
    <property type="nucleotide sequence ID" value="NZ_CABHMX010000016.1"/>
</dbReference>
<evidence type="ECO:0000313" key="8">
    <source>
        <dbReference type="Proteomes" id="UP000408482"/>
    </source>
</evidence>
<feature type="transmembrane region" description="Helical" evidence="6">
    <location>
        <begin position="171"/>
        <end position="191"/>
    </location>
</feature>
<feature type="transmembrane region" description="Helical" evidence="6">
    <location>
        <begin position="247"/>
        <end position="270"/>
    </location>
</feature>
<evidence type="ECO:0000313" key="7">
    <source>
        <dbReference type="EMBL" id="VUX40678.1"/>
    </source>
</evidence>
<feature type="transmembrane region" description="Helical" evidence="6">
    <location>
        <begin position="359"/>
        <end position="379"/>
    </location>
</feature>
<dbReference type="InterPro" id="IPR050833">
    <property type="entry name" value="Poly_Biosynth_Transport"/>
</dbReference>
<feature type="transmembrane region" description="Helical" evidence="6">
    <location>
        <begin position="291"/>
        <end position="319"/>
    </location>
</feature>
<evidence type="ECO:0000256" key="2">
    <source>
        <dbReference type="ARBA" id="ARBA00022475"/>
    </source>
</evidence>